<name>J9EQ96_WUCBA</name>
<dbReference type="Pfam" id="PF01432">
    <property type="entry name" value="Peptidase_M3"/>
    <property type="match status" value="1"/>
</dbReference>
<dbReference type="PANTHER" id="PTHR11804">
    <property type="entry name" value="PROTEASE M3 THIMET OLIGOPEPTIDASE-RELATED"/>
    <property type="match status" value="1"/>
</dbReference>
<evidence type="ECO:0000256" key="6">
    <source>
        <dbReference type="ARBA" id="ARBA00023049"/>
    </source>
</evidence>
<evidence type="ECO:0000256" key="2">
    <source>
        <dbReference type="ARBA" id="ARBA00022670"/>
    </source>
</evidence>
<comment type="cofactor">
    <cofactor evidence="7">
        <name>Zn(2+)</name>
        <dbReference type="ChEBI" id="CHEBI:29105"/>
    </cofactor>
    <text evidence="7">Binds 1 zinc ion.</text>
</comment>
<feature type="non-terminal residue" evidence="10">
    <location>
        <position position="509"/>
    </location>
</feature>
<dbReference type="AlphaFoldDB" id="J9EQ96"/>
<reference evidence="11" key="1">
    <citation type="submission" date="2012-08" db="EMBL/GenBank/DDBJ databases">
        <title>The Genome Sequence of Wuchereria bancrofti.</title>
        <authorList>
            <person name="Nutman T.B."/>
            <person name="Fink D.L."/>
            <person name="Russ C."/>
            <person name="Young S."/>
            <person name="Zeng Q."/>
            <person name="Koehrsen M."/>
            <person name="Alvarado L."/>
            <person name="Berlin A."/>
            <person name="Chapman S.B."/>
            <person name="Chen Z."/>
            <person name="Freedman E."/>
            <person name="Gellesch M."/>
            <person name="Goldberg J."/>
            <person name="Griggs A."/>
            <person name="Gujja S."/>
            <person name="Heilman E.R."/>
            <person name="Heiman D."/>
            <person name="Hepburn T."/>
            <person name="Howarth C."/>
            <person name="Jen D."/>
            <person name="Larson L."/>
            <person name="Lewis B."/>
            <person name="Mehta T."/>
            <person name="Park D."/>
            <person name="Pearson M."/>
            <person name="Roberts A."/>
            <person name="Saif S."/>
            <person name="Shea T."/>
            <person name="Shenoy N."/>
            <person name="Sisk P."/>
            <person name="Stolte C."/>
            <person name="Sykes S."/>
            <person name="Walk T."/>
            <person name="White J."/>
            <person name="Yandava C."/>
            <person name="Haas B."/>
            <person name="Henn M.R."/>
            <person name="Nusbaum C."/>
            <person name="Birren B."/>
        </authorList>
    </citation>
    <scope>NUCLEOTIDE SEQUENCE [LARGE SCALE GENOMIC DNA]</scope>
    <source>
        <strain evidence="11">NA</strain>
    </source>
</reference>
<dbReference type="PANTHER" id="PTHR11804:SF83">
    <property type="entry name" value="LD37516P"/>
    <property type="match status" value="1"/>
</dbReference>
<feature type="domain" description="Peptidase M3A/M3B catalytic" evidence="9">
    <location>
        <begin position="303"/>
        <end position="499"/>
    </location>
</feature>
<evidence type="ECO:0000256" key="3">
    <source>
        <dbReference type="ARBA" id="ARBA00022723"/>
    </source>
</evidence>
<keyword evidence="6 7" id="KW-0482">Metalloprotease</keyword>
<feature type="region of interest" description="Disordered" evidence="8">
    <location>
        <begin position="1"/>
        <end position="23"/>
    </location>
</feature>
<dbReference type="Proteomes" id="UP000004810">
    <property type="component" value="Unassembled WGS sequence"/>
</dbReference>
<feature type="compositionally biased region" description="Low complexity" evidence="8">
    <location>
        <begin position="1"/>
        <end position="14"/>
    </location>
</feature>
<dbReference type="GO" id="GO:0004222">
    <property type="term" value="F:metalloendopeptidase activity"/>
    <property type="evidence" value="ECO:0007669"/>
    <property type="project" value="InterPro"/>
</dbReference>
<comment type="caution">
    <text evidence="10">The sequence shown here is derived from an EMBL/GenBank/DDBJ whole genome shotgun (WGS) entry which is preliminary data.</text>
</comment>
<evidence type="ECO:0000313" key="10">
    <source>
        <dbReference type="EMBL" id="EJW84676.1"/>
    </source>
</evidence>
<evidence type="ECO:0000256" key="5">
    <source>
        <dbReference type="ARBA" id="ARBA00022833"/>
    </source>
</evidence>
<dbReference type="SUPFAM" id="SSF55486">
    <property type="entry name" value="Metalloproteases ('zincins'), catalytic domain"/>
    <property type="match status" value="1"/>
</dbReference>
<evidence type="ECO:0000256" key="7">
    <source>
        <dbReference type="RuleBase" id="RU003435"/>
    </source>
</evidence>
<evidence type="ECO:0000259" key="9">
    <source>
        <dbReference type="Pfam" id="PF01432"/>
    </source>
</evidence>
<keyword evidence="5 7" id="KW-0862">Zinc</keyword>
<dbReference type="EMBL" id="ADBV01001513">
    <property type="protein sequence ID" value="EJW84676.1"/>
    <property type="molecule type" value="Genomic_DNA"/>
</dbReference>
<accession>J9EQ96</accession>
<dbReference type="GO" id="GO:0046872">
    <property type="term" value="F:metal ion binding"/>
    <property type="evidence" value="ECO:0007669"/>
    <property type="project" value="UniProtKB-UniRule"/>
</dbReference>
<keyword evidence="3 7" id="KW-0479">Metal-binding</keyword>
<evidence type="ECO:0000313" key="11">
    <source>
        <dbReference type="Proteomes" id="UP000004810"/>
    </source>
</evidence>
<dbReference type="GO" id="GO:0006508">
    <property type="term" value="P:proteolysis"/>
    <property type="evidence" value="ECO:0007669"/>
    <property type="project" value="UniProtKB-KW"/>
</dbReference>
<comment type="similarity">
    <text evidence="1 7">Belongs to the peptidase M3 family.</text>
</comment>
<dbReference type="InterPro" id="IPR045090">
    <property type="entry name" value="Pept_M3A_M3B"/>
</dbReference>
<dbReference type="Gene3D" id="1.10.1370.10">
    <property type="entry name" value="Neurolysin, domain 3"/>
    <property type="match status" value="1"/>
</dbReference>
<keyword evidence="4 7" id="KW-0378">Hydrolase</keyword>
<protein>
    <submittedName>
        <fullName evidence="10">Peptidase family M3 containing protein</fullName>
    </submittedName>
</protein>
<dbReference type="Gene3D" id="3.40.390.10">
    <property type="entry name" value="Collagenase (Catalytic Domain)"/>
    <property type="match status" value="1"/>
</dbReference>
<proteinExistence type="inferred from homology"/>
<sequence>MESDNSNNDSSQQQRRPSKQTEETAIAIRSEARQVETLLDQRVRMVSVVARRASWFGRALSKDATVPGPSTSWGSISFGSRRAISLSNTYRHAGYYALFPVVPNATPENNRFVANICNTEDWPAICAPPKEMYEGTVRMLLEYGATMHEHMKLLEEMKSEDLTFENVIEPFLAEEEQVLYAFHTLWTRMLTDWPSSRELHADFMKIHELTINEVSAKWKYDVFFKAVKTLCERNETTDRWKRRLADFYYLQMKSIAMGETSKKHEQFVGHDSFVEHYILRYRTKYEEGPWLVTATAKSIKPILTYCSDKAVRATVWDKWISRASKPHNLARVTSNARTIETIRRHQGKKAALLGFTTYAEYRLAYKMAESPKIVRKFTKALARRMRPLFDDRMQAWSDFAAEKEKLYTLAPSDLYYICRREAETLHEIDSLDLMYHFPFWPTFENMLEVLSYIFGVLFEDVTNCNLDRCHPDIRIFTLTDSSGLHLGRLYVDPFERPNKCCTWDALLGR</sequence>
<keyword evidence="2 7" id="KW-0645">Protease</keyword>
<dbReference type="InterPro" id="IPR024079">
    <property type="entry name" value="MetalloPept_cat_dom_sf"/>
</dbReference>
<evidence type="ECO:0000256" key="1">
    <source>
        <dbReference type="ARBA" id="ARBA00006040"/>
    </source>
</evidence>
<evidence type="ECO:0000256" key="4">
    <source>
        <dbReference type="ARBA" id="ARBA00022801"/>
    </source>
</evidence>
<gene>
    <name evidence="10" type="ORF">WUBG_04412</name>
</gene>
<evidence type="ECO:0000256" key="8">
    <source>
        <dbReference type="SAM" id="MobiDB-lite"/>
    </source>
</evidence>
<organism evidence="10 11">
    <name type="scientific">Wuchereria bancrofti</name>
    <dbReference type="NCBI Taxonomy" id="6293"/>
    <lineage>
        <taxon>Eukaryota</taxon>
        <taxon>Metazoa</taxon>
        <taxon>Ecdysozoa</taxon>
        <taxon>Nematoda</taxon>
        <taxon>Chromadorea</taxon>
        <taxon>Rhabditida</taxon>
        <taxon>Spirurina</taxon>
        <taxon>Spiruromorpha</taxon>
        <taxon>Filarioidea</taxon>
        <taxon>Onchocercidae</taxon>
        <taxon>Wuchereria</taxon>
    </lineage>
</organism>
<dbReference type="InterPro" id="IPR001567">
    <property type="entry name" value="Pept_M3A_M3B_dom"/>
</dbReference>
<dbReference type="InterPro" id="IPR024077">
    <property type="entry name" value="Neurolysin/TOP_dom2"/>
</dbReference>